<feature type="compositionally biased region" description="Polar residues" evidence="1">
    <location>
        <begin position="104"/>
        <end position="113"/>
    </location>
</feature>
<dbReference type="EMBL" id="CAXHTA020000012">
    <property type="protein sequence ID" value="CAL5225192.1"/>
    <property type="molecule type" value="Genomic_DNA"/>
</dbReference>
<proteinExistence type="predicted"/>
<feature type="compositionally biased region" description="Low complexity" evidence="1">
    <location>
        <begin position="168"/>
        <end position="183"/>
    </location>
</feature>
<evidence type="ECO:0000313" key="3">
    <source>
        <dbReference type="EMBL" id="CAL5225192.1"/>
    </source>
</evidence>
<dbReference type="Proteomes" id="UP001497392">
    <property type="component" value="Unassembled WGS sequence"/>
</dbReference>
<dbReference type="InterPro" id="IPR001623">
    <property type="entry name" value="DnaJ_domain"/>
</dbReference>
<comment type="caution">
    <text evidence="3">The sequence shown here is derived from an EMBL/GenBank/DDBJ whole genome shotgun (WGS) entry which is preliminary data.</text>
</comment>
<name>A0ABP1G5Q8_9CHLO</name>
<sequence length="300" mass="31794">MGASVWQREGAAGGGKTFTSGVVASAPRNAPRPGKRKLIWKRDEHQGGGDAAQPEPDASKDVENNSKKPRTGSASESCAQPPAPSNGAGGLRQKPSQMHAASVQHGSASNGLSRPTGAAQYQHAAAGPGKAPSGQNGQAPAAGTAGRQQSSAQSPVEELRQLKEKIAARQAQLQREQAAAKAQAEAEKRQKEEMNWRKSRLQASMAEAFKEARDAVAEAAAKRAPGASTAADEKEVARVLRARDDYEVLRLSPGCTLTALKKRYREMAVVLHPDKSTAARATDAFQRFMEAYQNILKLLA</sequence>
<dbReference type="SUPFAM" id="SSF46565">
    <property type="entry name" value="Chaperone J-domain"/>
    <property type="match status" value="1"/>
</dbReference>
<keyword evidence="4" id="KW-1185">Reference proteome</keyword>
<feature type="compositionally biased region" description="Basic and acidic residues" evidence="1">
    <location>
        <begin position="57"/>
        <end position="66"/>
    </location>
</feature>
<evidence type="ECO:0000259" key="2">
    <source>
        <dbReference type="PROSITE" id="PS50076"/>
    </source>
</evidence>
<dbReference type="CDD" id="cd06257">
    <property type="entry name" value="DnaJ"/>
    <property type="match status" value="1"/>
</dbReference>
<feature type="domain" description="J" evidence="2">
    <location>
        <begin position="244"/>
        <end position="300"/>
    </location>
</feature>
<dbReference type="PANTHER" id="PTHR45270:SF4">
    <property type="entry name" value="CHAPERONE DNAJ-DOMAIN SUPERFAMILY PROTEIN"/>
    <property type="match status" value="1"/>
</dbReference>
<evidence type="ECO:0000256" key="1">
    <source>
        <dbReference type="SAM" id="MobiDB-lite"/>
    </source>
</evidence>
<dbReference type="Pfam" id="PF00226">
    <property type="entry name" value="DnaJ"/>
    <property type="match status" value="1"/>
</dbReference>
<dbReference type="Gene3D" id="1.10.287.110">
    <property type="entry name" value="DnaJ domain"/>
    <property type="match status" value="1"/>
</dbReference>
<feature type="region of interest" description="Disordered" evidence="1">
    <location>
        <begin position="1"/>
        <end position="199"/>
    </location>
</feature>
<organism evidence="3 4">
    <name type="scientific">Coccomyxa viridis</name>
    <dbReference type="NCBI Taxonomy" id="1274662"/>
    <lineage>
        <taxon>Eukaryota</taxon>
        <taxon>Viridiplantae</taxon>
        <taxon>Chlorophyta</taxon>
        <taxon>core chlorophytes</taxon>
        <taxon>Trebouxiophyceae</taxon>
        <taxon>Trebouxiophyceae incertae sedis</taxon>
        <taxon>Coccomyxaceae</taxon>
        <taxon>Coccomyxa</taxon>
    </lineage>
</organism>
<accession>A0ABP1G5Q8</accession>
<protein>
    <submittedName>
        <fullName evidence="3">G7975 protein</fullName>
    </submittedName>
</protein>
<dbReference type="PANTHER" id="PTHR45270">
    <property type="entry name" value="OS03G0832900 PROTEIN"/>
    <property type="match status" value="1"/>
</dbReference>
<gene>
    <name evidence="3" type="primary">g7975</name>
    <name evidence="3" type="ORF">VP750_LOCUS6851</name>
</gene>
<reference evidence="3 4" key="1">
    <citation type="submission" date="2024-06" db="EMBL/GenBank/DDBJ databases">
        <authorList>
            <person name="Kraege A."/>
            <person name="Thomma B."/>
        </authorList>
    </citation>
    <scope>NUCLEOTIDE SEQUENCE [LARGE SCALE GENOMIC DNA]</scope>
</reference>
<dbReference type="InterPro" id="IPR036869">
    <property type="entry name" value="J_dom_sf"/>
</dbReference>
<feature type="compositionally biased region" description="Basic and acidic residues" evidence="1">
    <location>
        <begin position="157"/>
        <end position="167"/>
    </location>
</feature>
<dbReference type="PROSITE" id="PS50076">
    <property type="entry name" value="DNAJ_2"/>
    <property type="match status" value="1"/>
</dbReference>
<feature type="compositionally biased region" description="Basic and acidic residues" evidence="1">
    <location>
        <begin position="184"/>
        <end position="196"/>
    </location>
</feature>
<dbReference type="SMART" id="SM00271">
    <property type="entry name" value="DnaJ"/>
    <property type="match status" value="1"/>
</dbReference>
<evidence type="ECO:0000313" key="4">
    <source>
        <dbReference type="Proteomes" id="UP001497392"/>
    </source>
</evidence>